<protein>
    <submittedName>
        <fullName evidence="1">Putative enspm-1 aa</fullName>
    </submittedName>
</protein>
<accession>A0A0P6K124</accession>
<proteinExistence type="evidence at transcript level"/>
<reference evidence="1" key="1">
    <citation type="journal article" date="2016" name="PLoS ONE">
        <title>A Deep Insight into the Sialome of Male and Female Aedes aegypti Mosquitoes.</title>
        <authorList>
            <person name="Ribeiro J.M."/>
            <person name="Martin-Martin I."/>
            <person name="Arca B."/>
            <person name="Calvo E."/>
        </authorList>
    </citation>
    <scope>NUCLEOTIDE SEQUENCE</scope>
    <source>
        <strain evidence="1">Liverpool</strain>
        <tissue evidence="1">Salivary glands</tissue>
    </source>
</reference>
<sequence length="659" mass="76213">DVLNMILNFYLKYQLTQEAVVQLLKMVNLIVGVKNCPESFEAFAAVFPDPYDSHRVYFCAECQCEYGLTAPPKEMVCPILGCNSTKFDFFIVLPIEKQLKETVSKYKKDIQDYAAMVETDKLSDISQGNMLTKIKEKDDGQYLTLSVNTDGAAAYRWTLNKPCYPIFVVLNNLPPRIRFSKHNIILGAIWLSKGDPNMCLFFKYFCKEIQTLRNGLEIGEDRYKVVVLQACLDTVARCKVQGTTQFNGKFGCSVCLHSGKVVNGNQIRYPAIVVQQRDHHTTKRIMLEVHETKNPKQGIKNLSVFLAVPDFDIVLGNYSRLIVLQIIKIKKIISGFPPDYMHNVLLGVVKMMWELFTASSNHDKPFYVGLQLKEVEERLTNIRPPSGFSHYPGKLEDMKKNKAADWENMMFHYFFPCFFEILPTKFLNHFMLLSSSIFELLDTHLTEEQINACELSLTKFVKKFGELYGEESMVFNIHLLTHLPQSTRNFGALWNSSLFPYENANGVILKYRTGNNHPVVQICTKYVMNRICHYETVLNPEIKQWHSQICSTKRFADVHYDQRLLYILPENVCIDADIHELEFSYHDRIHIGNIQFRTHQSCKKLGYDDSYVCVDDEFFRIEQILTDKSNASFIVATKLIITKLFKNMFTYTQKLKLSL</sequence>
<dbReference type="PANTHER" id="PTHR46579">
    <property type="entry name" value="F5/8 TYPE C DOMAIN-CONTAINING PROTEIN-RELATED"/>
    <property type="match status" value="1"/>
</dbReference>
<feature type="non-terminal residue" evidence="1">
    <location>
        <position position="1"/>
    </location>
</feature>
<evidence type="ECO:0000313" key="1">
    <source>
        <dbReference type="EMBL" id="JAN95640.1"/>
    </source>
</evidence>
<dbReference type="AlphaFoldDB" id="A0A0P6K124"/>
<name>A0A0P6K124_AEDAE</name>
<dbReference type="EMBL" id="GDUN01000279">
    <property type="protein sequence ID" value="JAN95640.1"/>
    <property type="molecule type" value="mRNA"/>
</dbReference>
<organism evidence="1">
    <name type="scientific">Aedes aegypti</name>
    <name type="common">Yellowfever mosquito</name>
    <name type="synonym">Culex aegypti</name>
    <dbReference type="NCBI Taxonomy" id="7159"/>
    <lineage>
        <taxon>Eukaryota</taxon>
        <taxon>Metazoa</taxon>
        <taxon>Ecdysozoa</taxon>
        <taxon>Arthropoda</taxon>
        <taxon>Hexapoda</taxon>
        <taxon>Insecta</taxon>
        <taxon>Pterygota</taxon>
        <taxon>Neoptera</taxon>
        <taxon>Endopterygota</taxon>
        <taxon>Diptera</taxon>
        <taxon>Nematocera</taxon>
        <taxon>Culicoidea</taxon>
        <taxon>Culicidae</taxon>
        <taxon>Culicinae</taxon>
        <taxon>Aedini</taxon>
        <taxon>Aedes</taxon>
        <taxon>Stegomyia</taxon>
    </lineage>
</organism>
<dbReference type="VEuPathDB" id="VectorBase:AAEL023002"/>
<dbReference type="PANTHER" id="PTHR46579:SF1">
    <property type="entry name" value="F5_8 TYPE C DOMAIN-CONTAINING PROTEIN"/>
    <property type="match status" value="1"/>
</dbReference>